<dbReference type="EMBL" id="JAPWTK010000472">
    <property type="protein sequence ID" value="KAJ8939709.1"/>
    <property type="molecule type" value="Genomic_DNA"/>
</dbReference>
<evidence type="ECO:0000313" key="2">
    <source>
        <dbReference type="Proteomes" id="UP001162162"/>
    </source>
</evidence>
<proteinExistence type="predicted"/>
<organism evidence="1 2">
    <name type="scientific">Aromia moschata</name>
    <dbReference type="NCBI Taxonomy" id="1265417"/>
    <lineage>
        <taxon>Eukaryota</taxon>
        <taxon>Metazoa</taxon>
        <taxon>Ecdysozoa</taxon>
        <taxon>Arthropoda</taxon>
        <taxon>Hexapoda</taxon>
        <taxon>Insecta</taxon>
        <taxon>Pterygota</taxon>
        <taxon>Neoptera</taxon>
        <taxon>Endopterygota</taxon>
        <taxon>Coleoptera</taxon>
        <taxon>Polyphaga</taxon>
        <taxon>Cucujiformia</taxon>
        <taxon>Chrysomeloidea</taxon>
        <taxon>Cerambycidae</taxon>
        <taxon>Cerambycinae</taxon>
        <taxon>Callichromatini</taxon>
        <taxon>Aromia</taxon>
    </lineage>
</organism>
<reference evidence="1" key="1">
    <citation type="journal article" date="2023" name="Insect Mol. Biol.">
        <title>Genome sequencing provides insights into the evolution of gene families encoding plant cell wall-degrading enzymes in longhorned beetles.</title>
        <authorList>
            <person name="Shin N.R."/>
            <person name="Okamura Y."/>
            <person name="Kirsch R."/>
            <person name="Pauchet Y."/>
        </authorList>
    </citation>
    <scope>NUCLEOTIDE SEQUENCE</scope>
    <source>
        <strain evidence="1">AMC_N1</strain>
    </source>
</reference>
<dbReference type="AlphaFoldDB" id="A0AAV8XNT6"/>
<evidence type="ECO:0000313" key="1">
    <source>
        <dbReference type="EMBL" id="KAJ8939709.1"/>
    </source>
</evidence>
<dbReference type="Proteomes" id="UP001162162">
    <property type="component" value="Unassembled WGS sequence"/>
</dbReference>
<name>A0AAV8XNT6_9CUCU</name>
<accession>A0AAV8XNT6</accession>
<comment type="caution">
    <text evidence="1">The sequence shown here is derived from an EMBL/GenBank/DDBJ whole genome shotgun (WGS) entry which is preliminary data.</text>
</comment>
<sequence>MSEHVVPSSVAQRIITKFLSIEGVRPSENLTRLLVQFGDETLSKTQVSSNHPLKYGVGQWPPPAFHVRVEICILIVTISDFRVNVEEMSLWERRRKYHSLIYSQLMHNRAPVCRARISEGCGQWRPVEFDMIVFPYGVLKIFGKNRLWDKGHTR</sequence>
<protein>
    <submittedName>
        <fullName evidence="1">Uncharacterized protein</fullName>
    </submittedName>
</protein>
<keyword evidence="2" id="KW-1185">Reference proteome</keyword>
<gene>
    <name evidence="1" type="ORF">NQ318_009809</name>
</gene>